<accession>A0A367GVY8</accession>
<evidence type="ECO:0000313" key="2">
    <source>
        <dbReference type="Proteomes" id="UP000253209"/>
    </source>
</evidence>
<dbReference type="Pfam" id="PF14022">
    <property type="entry name" value="DUF4238"/>
    <property type="match status" value="1"/>
</dbReference>
<protein>
    <recommendedName>
        <fullName evidence="3">DUF4238 domain-containing protein</fullName>
    </recommendedName>
</protein>
<dbReference type="EMBL" id="QGDC01000001">
    <property type="protein sequence ID" value="RCH56843.1"/>
    <property type="molecule type" value="Genomic_DNA"/>
</dbReference>
<evidence type="ECO:0000313" key="1">
    <source>
        <dbReference type="EMBL" id="RCH56843.1"/>
    </source>
</evidence>
<dbReference type="Proteomes" id="UP000253209">
    <property type="component" value="Unassembled WGS sequence"/>
</dbReference>
<gene>
    <name evidence="1" type="ORF">DJ568_03025</name>
</gene>
<dbReference type="OrthoDB" id="669645at2"/>
<keyword evidence="2" id="KW-1185">Reference proteome</keyword>
<proteinExistence type="predicted"/>
<reference evidence="1 2" key="1">
    <citation type="submission" date="2018-05" db="EMBL/GenBank/DDBJ databases">
        <title>Mucilaginibacter hurinus sp. nov., isolated from briquette warehouse soil.</title>
        <authorList>
            <person name="Choi L."/>
        </authorList>
    </citation>
    <scope>NUCLEOTIDE SEQUENCE [LARGE SCALE GENOMIC DNA]</scope>
    <source>
        <strain evidence="1 2">ZR32</strain>
    </source>
</reference>
<comment type="caution">
    <text evidence="1">The sequence shown here is derived from an EMBL/GenBank/DDBJ whole genome shotgun (WGS) entry which is preliminary data.</text>
</comment>
<evidence type="ECO:0008006" key="3">
    <source>
        <dbReference type="Google" id="ProtNLM"/>
    </source>
</evidence>
<dbReference type="RefSeq" id="WP_114003740.1">
    <property type="nucleotide sequence ID" value="NZ_QGDC01000001.1"/>
</dbReference>
<name>A0A367GVY8_9SPHI</name>
<dbReference type="AlphaFoldDB" id="A0A367GVY8"/>
<organism evidence="1 2">
    <name type="scientific">Mucilaginibacter hurinus</name>
    <dbReference type="NCBI Taxonomy" id="2201324"/>
    <lineage>
        <taxon>Bacteria</taxon>
        <taxon>Pseudomonadati</taxon>
        <taxon>Bacteroidota</taxon>
        <taxon>Sphingobacteriia</taxon>
        <taxon>Sphingobacteriales</taxon>
        <taxon>Sphingobacteriaceae</taxon>
        <taxon>Mucilaginibacter</taxon>
    </lineage>
</organism>
<dbReference type="InterPro" id="IPR025332">
    <property type="entry name" value="DUF4238"/>
</dbReference>
<sequence length="336" mass="39350">MNKEQPKDPAIKPKRHHYVPRCYLRNFMNGDHLYTLDIKNVQGGFQEPIKKNHPNRICIEENFYSIKPEFTGTTFKLDEYDQLFVESEVLHHLENEYRLITDKLINSDELPMNDAARLCDFLLQMKLRNPYWLKDVIEKNKVDWIETAIAQIYEVQNSAVGPFAWLPTDIRIAAVQALKNANLNNKDFGKQMQLYGLIMRSSPDSERNEKYRIALIDCQWELFTAPQEGPYFITSDNPGHGIKLDGLIYNSNFTGDFVYYFPISFRHCFAINGFVRDESYSKGMNSKMIKHTVVGDHQVIKVNNNSMQRINRLLIASDDWYLKQVRQLNQKKLPDN</sequence>